<evidence type="ECO:0000313" key="1">
    <source>
        <dbReference type="EMBL" id="KAL2051438.1"/>
    </source>
</evidence>
<evidence type="ECO:0000313" key="2">
    <source>
        <dbReference type="Proteomes" id="UP001590951"/>
    </source>
</evidence>
<reference evidence="1 2" key="1">
    <citation type="submission" date="2024-09" db="EMBL/GenBank/DDBJ databases">
        <title>Rethinking Asexuality: The Enigmatic Case of Functional Sexual Genes in Lepraria (Stereocaulaceae).</title>
        <authorList>
            <person name="Doellman M."/>
            <person name="Sun Y."/>
            <person name="Barcenas-Pena A."/>
            <person name="Lumbsch H.T."/>
            <person name="Grewe F."/>
        </authorList>
    </citation>
    <scope>NUCLEOTIDE SEQUENCE [LARGE SCALE GENOMIC DNA]</scope>
    <source>
        <strain evidence="1 2">Grewe 0041</strain>
    </source>
</reference>
<dbReference type="EMBL" id="JBHFEH010000035">
    <property type="protein sequence ID" value="KAL2051438.1"/>
    <property type="molecule type" value="Genomic_DNA"/>
</dbReference>
<sequence length="114" mass="12972">MLQDRPPGNLLEGKEQVIELPKDDPEAFARFQLWLSTEKLLEKKQSRTAIPWKTLIDIYVFSYIHGAPGLQNVAIDAFIDKYAASQTTPISTLSYLYDKTTETSLRRLIVDLTA</sequence>
<protein>
    <submittedName>
        <fullName evidence="1">Uncharacterized protein</fullName>
    </submittedName>
</protein>
<proteinExistence type="predicted"/>
<organism evidence="1 2">
    <name type="scientific">Lepraria finkii</name>
    <dbReference type="NCBI Taxonomy" id="1340010"/>
    <lineage>
        <taxon>Eukaryota</taxon>
        <taxon>Fungi</taxon>
        <taxon>Dikarya</taxon>
        <taxon>Ascomycota</taxon>
        <taxon>Pezizomycotina</taxon>
        <taxon>Lecanoromycetes</taxon>
        <taxon>OSLEUM clade</taxon>
        <taxon>Lecanoromycetidae</taxon>
        <taxon>Lecanorales</taxon>
        <taxon>Lecanorineae</taxon>
        <taxon>Stereocaulaceae</taxon>
        <taxon>Lepraria</taxon>
    </lineage>
</organism>
<keyword evidence="2" id="KW-1185">Reference proteome</keyword>
<accession>A0ABR4B225</accession>
<gene>
    <name evidence="1" type="ORF">ABVK25_008305</name>
</gene>
<name>A0ABR4B225_9LECA</name>
<comment type="caution">
    <text evidence="1">The sequence shown here is derived from an EMBL/GenBank/DDBJ whole genome shotgun (WGS) entry which is preliminary data.</text>
</comment>
<dbReference type="Proteomes" id="UP001590951">
    <property type="component" value="Unassembled WGS sequence"/>
</dbReference>